<feature type="transmembrane region" description="Helical" evidence="1">
    <location>
        <begin position="46"/>
        <end position="68"/>
    </location>
</feature>
<protein>
    <submittedName>
        <fullName evidence="2">Uncharacterized protein</fullName>
    </submittedName>
</protein>
<dbReference type="AlphaFoldDB" id="A0A645A8R8"/>
<keyword evidence="1" id="KW-0472">Membrane</keyword>
<evidence type="ECO:0000313" key="2">
    <source>
        <dbReference type="EMBL" id="MPM49595.1"/>
    </source>
</evidence>
<comment type="caution">
    <text evidence="2">The sequence shown here is derived from an EMBL/GenBank/DDBJ whole genome shotgun (WGS) entry which is preliminary data.</text>
</comment>
<keyword evidence="1" id="KW-1133">Transmembrane helix</keyword>
<sequence length="72" mass="8371">MFRQNNTVTSPICGEIKRIKALHDIIHHKIMEFLHEAYPENADVKIIFFSVSILTDVISGVFHSFYYLPGNY</sequence>
<organism evidence="2">
    <name type="scientific">bioreactor metagenome</name>
    <dbReference type="NCBI Taxonomy" id="1076179"/>
    <lineage>
        <taxon>unclassified sequences</taxon>
        <taxon>metagenomes</taxon>
        <taxon>ecological metagenomes</taxon>
    </lineage>
</organism>
<dbReference type="EMBL" id="VSSQ01012592">
    <property type="protein sequence ID" value="MPM49595.1"/>
    <property type="molecule type" value="Genomic_DNA"/>
</dbReference>
<keyword evidence="1" id="KW-0812">Transmembrane</keyword>
<evidence type="ECO:0000256" key="1">
    <source>
        <dbReference type="SAM" id="Phobius"/>
    </source>
</evidence>
<name>A0A645A8R8_9ZZZZ</name>
<reference evidence="2" key="1">
    <citation type="submission" date="2019-08" db="EMBL/GenBank/DDBJ databases">
        <authorList>
            <person name="Kucharzyk K."/>
            <person name="Murdoch R.W."/>
            <person name="Higgins S."/>
            <person name="Loffler F."/>
        </authorList>
    </citation>
    <scope>NUCLEOTIDE SEQUENCE</scope>
</reference>
<gene>
    <name evidence="2" type="ORF">SDC9_96325</name>
</gene>
<accession>A0A645A8R8</accession>
<proteinExistence type="predicted"/>